<dbReference type="RefSeq" id="WP_380084112.1">
    <property type="nucleotide sequence ID" value="NZ_JBHSWD010000003.1"/>
</dbReference>
<name>A0ABW1YIH3_9DEIO</name>
<dbReference type="PRINTS" id="PR00096">
    <property type="entry name" value="GATASE"/>
</dbReference>
<dbReference type="Proteomes" id="UP001596297">
    <property type="component" value="Unassembled WGS sequence"/>
</dbReference>
<evidence type="ECO:0000256" key="3">
    <source>
        <dbReference type="ARBA" id="ARBA00023239"/>
    </source>
</evidence>
<dbReference type="InterPro" id="IPR006221">
    <property type="entry name" value="TrpG/PapA_dom"/>
</dbReference>
<dbReference type="InterPro" id="IPR050472">
    <property type="entry name" value="Anth_synth/Amidotransfase"/>
</dbReference>
<dbReference type="NCBIfam" id="TIGR00566">
    <property type="entry name" value="trpG_papA"/>
    <property type="match status" value="1"/>
</dbReference>
<dbReference type="Pfam" id="PF00117">
    <property type="entry name" value="GATase"/>
    <property type="match status" value="1"/>
</dbReference>
<protein>
    <recommendedName>
        <fullName evidence="1">anthranilate synthase</fullName>
        <ecNumber evidence="1">4.1.3.27</ecNumber>
    </recommendedName>
</protein>
<dbReference type="InterPro" id="IPR017926">
    <property type="entry name" value="GATASE"/>
</dbReference>
<dbReference type="PANTHER" id="PTHR43418">
    <property type="entry name" value="MULTIFUNCTIONAL TRYPTOPHAN BIOSYNTHESIS PROTEIN-RELATED"/>
    <property type="match status" value="1"/>
</dbReference>
<dbReference type="EMBL" id="JBHSWD010000003">
    <property type="protein sequence ID" value="MFC6592997.1"/>
    <property type="molecule type" value="Genomic_DNA"/>
</dbReference>
<accession>A0ABW1YIH3</accession>
<dbReference type="EC" id="4.1.3.27" evidence="1"/>
<dbReference type="Gene3D" id="3.40.50.880">
    <property type="match status" value="1"/>
</dbReference>
<reference evidence="7" key="1">
    <citation type="journal article" date="2019" name="Int. J. Syst. Evol. Microbiol.">
        <title>The Global Catalogue of Microorganisms (GCM) 10K type strain sequencing project: providing services to taxonomists for standard genome sequencing and annotation.</title>
        <authorList>
            <consortium name="The Broad Institute Genomics Platform"/>
            <consortium name="The Broad Institute Genome Sequencing Center for Infectious Disease"/>
            <person name="Wu L."/>
            <person name="Ma J."/>
        </authorList>
    </citation>
    <scope>NUCLEOTIDE SEQUENCE [LARGE SCALE GENOMIC DNA]</scope>
    <source>
        <strain evidence="7">CGMCC 1.15772</strain>
    </source>
</reference>
<evidence type="ECO:0000259" key="5">
    <source>
        <dbReference type="Pfam" id="PF00117"/>
    </source>
</evidence>
<keyword evidence="2" id="KW-0315">Glutamine amidotransferase</keyword>
<evidence type="ECO:0000256" key="2">
    <source>
        <dbReference type="ARBA" id="ARBA00022962"/>
    </source>
</evidence>
<dbReference type="PRINTS" id="PR00097">
    <property type="entry name" value="ANTSNTHASEII"/>
</dbReference>
<evidence type="ECO:0000256" key="1">
    <source>
        <dbReference type="ARBA" id="ARBA00012266"/>
    </source>
</evidence>
<dbReference type="PANTHER" id="PTHR43418:SF2">
    <property type="entry name" value="BIFUNCTIONAL PROTEIN TRPGD"/>
    <property type="match status" value="1"/>
</dbReference>
<evidence type="ECO:0000313" key="6">
    <source>
        <dbReference type="EMBL" id="MFC6592997.1"/>
    </source>
</evidence>
<proteinExistence type="predicted"/>
<dbReference type="CDD" id="cd01743">
    <property type="entry name" value="GATase1_Anthranilate_Synthase"/>
    <property type="match status" value="1"/>
</dbReference>
<feature type="domain" description="Glutamine amidotransferase" evidence="5">
    <location>
        <begin position="1"/>
        <end position="184"/>
    </location>
</feature>
<keyword evidence="3" id="KW-0456">Lyase</keyword>
<organism evidence="6 7">
    <name type="scientific">Deinococcus lacus</name>
    <dbReference type="NCBI Taxonomy" id="392561"/>
    <lineage>
        <taxon>Bacteria</taxon>
        <taxon>Thermotogati</taxon>
        <taxon>Deinococcota</taxon>
        <taxon>Deinococci</taxon>
        <taxon>Deinococcales</taxon>
        <taxon>Deinococcaceae</taxon>
        <taxon>Deinococcus</taxon>
    </lineage>
</organism>
<comment type="caution">
    <text evidence="6">The sequence shown here is derived from an EMBL/GenBank/DDBJ whole genome shotgun (WGS) entry which is preliminary data.</text>
</comment>
<evidence type="ECO:0000313" key="7">
    <source>
        <dbReference type="Proteomes" id="UP001596297"/>
    </source>
</evidence>
<dbReference type="PROSITE" id="PS51273">
    <property type="entry name" value="GATASE_TYPE_1"/>
    <property type="match status" value="1"/>
</dbReference>
<dbReference type="SUPFAM" id="SSF52317">
    <property type="entry name" value="Class I glutamine amidotransferase-like"/>
    <property type="match status" value="1"/>
</dbReference>
<comment type="catalytic activity">
    <reaction evidence="4">
        <text>chorismate + L-glutamine = anthranilate + pyruvate + L-glutamate + H(+)</text>
        <dbReference type="Rhea" id="RHEA:21732"/>
        <dbReference type="ChEBI" id="CHEBI:15361"/>
        <dbReference type="ChEBI" id="CHEBI:15378"/>
        <dbReference type="ChEBI" id="CHEBI:16567"/>
        <dbReference type="ChEBI" id="CHEBI:29748"/>
        <dbReference type="ChEBI" id="CHEBI:29985"/>
        <dbReference type="ChEBI" id="CHEBI:58359"/>
        <dbReference type="EC" id="4.1.3.27"/>
    </reaction>
</comment>
<dbReference type="InterPro" id="IPR029062">
    <property type="entry name" value="Class_I_gatase-like"/>
</dbReference>
<gene>
    <name evidence="6" type="ORF">ACFP81_13955</name>
</gene>
<evidence type="ECO:0000256" key="4">
    <source>
        <dbReference type="ARBA" id="ARBA00047683"/>
    </source>
</evidence>
<keyword evidence="7" id="KW-1185">Reference proteome</keyword>
<sequence>MLDNRDSFVYNLIDELAAAGMPTEVFRNDLPAAPLLERLRDWSAQPGGALLVLSPGPGHPQNAGVMMPLLRQALGRFPVLGICLGFQALIEASGGQVGRVGAVHGEAQPLTLTSAGAAHPLLAGLGTVRVARYHSLGTRQPPADLCSLAEIDGICMAAEHRHFPALGYQFHPESVLTPQGRTLLLRAAQYLTRPAAQAALTPTSTPTEKTP</sequence>